<evidence type="ECO:0000256" key="10">
    <source>
        <dbReference type="RuleBase" id="RU363036"/>
    </source>
</evidence>
<dbReference type="PANTHER" id="PTHR43766:SF1">
    <property type="entry name" value="TRYPTOPHAN--TRNA LIGASE, MITOCHONDRIAL"/>
    <property type="match status" value="1"/>
</dbReference>
<evidence type="ECO:0000313" key="15">
    <source>
        <dbReference type="Proteomes" id="UP000234166"/>
    </source>
</evidence>
<dbReference type="InterPro" id="IPR002305">
    <property type="entry name" value="aa-tRNA-synth_Ic"/>
</dbReference>
<evidence type="ECO:0000256" key="3">
    <source>
        <dbReference type="ARBA" id="ARBA00022598"/>
    </source>
</evidence>
<dbReference type="EMBL" id="JWTI02000065">
    <property type="protein sequence ID" value="KHS38714.1"/>
    <property type="molecule type" value="Genomic_DNA"/>
</dbReference>
<dbReference type="AlphaFoldDB" id="A0AB38E5Q0"/>
<dbReference type="SUPFAM" id="SSF52374">
    <property type="entry name" value="Nucleotidylyl transferase"/>
    <property type="match status" value="1"/>
</dbReference>
<evidence type="ECO:0000313" key="16">
    <source>
        <dbReference type="Proteomes" id="UP000234181"/>
    </source>
</evidence>
<comment type="similarity">
    <text evidence="1 9 10">Belongs to the class-I aminoacyl-tRNA synthetase family.</text>
</comment>
<reference evidence="14" key="2">
    <citation type="submission" date="2015-04" db="EMBL/GenBank/DDBJ databases">
        <title>Genome sequencing of pathogens of bean.</title>
        <authorList>
            <person name="Harrison J.W."/>
            <person name="Aritua V."/>
            <person name="Sapp M."/>
            <person name="Smith J."/>
            <person name="Studholme D.J."/>
        </authorList>
    </citation>
    <scope>NUCLEOTIDE SEQUENCE [LARGE SCALE GENOMIC DNA]</scope>
    <source>
        <strain evidence="14">NCPPB 1138</strain>
    </source>
</reference>
<dbReference type="SUPFAM" id="SSF160113">
    <property type="entry name" value="YegP-like"/>
    <property type="match status" value="1"/>
</dbReference>
<keyword evidence="7 9" id="KW-0030">Aminoacyl-tRNA synthetase</keyword>
<dbReference type="InterPro" id="IPR036913">
    <property type="entry name" value="YegP-like_sf"/>
</dbReference>
<feature type="binding site" evidence="9">
    <location>
        <position position="143"/>
    </location>
    <ligand>
        <name>L-tryptophan</name>
        <dbReference type="ChEBI" id="CHEBI:57912"/>
    </ligand>
</feature>
<dbReference type="GO" id="GO:0005829">
    <property type="term" value="C:cytosol"/>
    <property type="evidence" value="ECO:0007669"/>
    <property type="project" value="TreeGrafter"/>
</dbReference>
<dbReference type="Gene3D" id="3.40.50.620">
    <property type="entry name" value="HUPs"/>
    <property type="match status" value="1"/>
</dbReference>
<evidence type="ECO:0000256" key="6">
    <source>
        <dbReference type="ARBA" id="ARBA00022917"/>
    </source>
</evidence>
<keyword evidence="4 9" id="KW-0547">Nucleotide-binding</keyword>
<organism evidence="13 15">
    <name type="scientific">Xanthomonas campestris pv. phaseoli</name>
    <dbReference type="NCBI Taxonomy" id="317013"/>
    <lineage>
        <taxon>Bacteria</taxon>
        <taxon>Pseudomonadati</taxon>
        <taxon>Pseudomonadota</taxon>
        <taxon>Gammaproteobacteria</taxon>
        <taxon>Lysobacterales</taxon>
        <taxon>Lysobacteraceae</taxon>
        <taxon>Xanthomonas</taxon>
    </lineage>
</organism>
<dbReference type="NCBIfam" id="NF008923">
    <property type="entry name" value="PRK12284.1"/>
    <property type="match status" value="1"/>
</dbReference>
<keyword evidence="3 9" id="KW-0436">Ligase</keyword>
<dbReference type="KEGG" id="xph:XppCFBP6546_14485"/>
<dbReference type="InterPro" id="IPR014729">
    <property type="entry name" value="Rossmann-like_a/b/a_fold"/>
</dbReference>
<evidence type="ECO:0000313" key="11">
    <source>
        <dbReference type="EMBL" id="KHS38714.1"/>
    </source>
</evidence>
<dbReference type="Gene3D" id="1.10.240.10">
    <property type="entry name" value="Tyrosyl-Transfer RNA Synthetase"/>
    <property type="match status" value="1"/>
</dbReference>
<dbReference type="CDD" id="cd00806">
    <property type="entry name" value="TrpRS_core"/>
    <property type="match status" value="1"/>
</dbReference>
<dbReference type="InterPro" id="IPR024109">
    <property type="entry name" value="Trp-tRNA-ligase_bac-type"/>
</dbReference>
<feature type="short sequence motif" description="'HIGH' region" evidence="9">
    <location>
        <begin position="11"/>
        <end position="19"/>
    </location>
</feature>
<comment type="function">
    <text evidence="9">Catalyzes the attachment of tryptophan to tRNA(Trp).</text>
</comment>
<dbReference type="EC" id="6.1.1.2" evidence="9"/>
<dbReference type="Pfam" id="PF00579">
    <property type="entry name" value="tRNA-synt_1b"/>
    <property type="match status" value="1"/>
</dbReference>
<dbReference type="NCBIfam" id="TIGR00233">
    <property type="entry name" value="trpS"/>
    <property type="match status" value="1"/>
</dbReference>
<dbReference type="FunFam" id="3.40.50.620:FF:000144">
    <property type="entry name" value="Tryptophan--tRNA ligase"/>
    <property type="match status" value="1"/>
</dbReference>
<comment type="catalytic activity">
    <reaction evidence="8 9">
        <text>tRNA(Trp) + L-tryptophan + ATP = L-tryptophyl-tRNA(Trp) + AMP + diphosphate + H(+)</text>
        <dbReference type="Rhea" id="RHEA:24080"/>
        <dbReference type="Rhea" id="RHEA-COMP:9671"/>
        <dbReference type="Rhea" id="RHEA-COMP:9705"/>
        <dbReference type="ChEBI" id="CHEBI:15378"/>
        <dbReference type="ChEBI" id="CHEBI:30616"/>
        <dbReference type="ChEBI" id="CHEBI:33019"/>
        <dbReference type="ChEBI" id="CHEBI:57912"/>
        <dbReference type="ChEBI" id="CHEBI:78442"/>
        <dbReference type="ChEBI" id="CHEBI:78535"/>
        <dbReference type="ChEBI" id="CHEBI:456215"/>
        <dbReference type="EC" id="6.1.1.2"/>
    </reaction>
</comment>
<evidence type="ECO:0000256" key="4">
    <source>
        <dbReference type="ARBA" id="ARBA00022741"/>
    </source>
</evidence>
<reference evidence="15 16" key="4">
    <citation type="submission" date="2017-10" db="EMBL/GenBank/DDBJ databases">
        <authorList>
            <person name="Regsiter A."/>
            <person name="William W."/>
        </authorList>
    </citation>
    <scope>NUCLEOTIDE SEQUENCE [LARGE SCALE GENOMIC DNA]</scope>
    <source>
        <strain evidence="12 16">CFBP6984</strain>
        <strain evidence="13 15">CFBP7430</strain>
    </source>
</reference>
<name>A0AB38E5Q0_XANCH</name>
<dbReference type="InterPro" id="IPR002306">
    <property type="entry name" value="Trp-tRNA-ligase"/>
</dbReference>
<evidence type="ECO:0000256" key="1">
    <source>
        <dbReference type="ARBA" id="ARBA00005594"/>
    </source>
</evidence>
<comment type="caution">
    <text evidence="13">The sequence shown here is derived from an EMBL/GenBank/DDBJ whole genome shotgun (WGS) entry which is preliminary data.</text>
</comment>
<keyword evidence="5 9" id="KW-0067">ATP-binding</keyword>
<accession>A0AB38E5Q0</accession>
<evidence type="ECO:0000313" key="13">
    <source>
        <dbReference type="EMBL" id="SON92210.1"/>
    </source>
</evidence>
<evidence type="ECO:0000256" key="8">
    <source>
        <dbReference type="ARBA" id="ARBA00049929"/>
    </source>
</evidence>
<evidence type="ECO:0000256" key="9">
    <source>
        <dbReference type="HAMAP-Rule" id="MF_00140"/>
    </source>
</evidence>
<dbReference type="Proteomes" id="UP000031180">
    <property type="component" value="Unassembled WGS sequence"/>
</dbReference>
<dbReference type="EMBL" id="OCYS01000131">
    <property type="protein sequence ID" value="SON92210.1"/>
    <property type="molecule type" value="Genomic_DNA"/>
</dbReference>
<comment type="subunit">
    <text evidence="9">Homodimer.</text>
</comment>
<keyword evidence="2 9" id="KW-0963">Cytoplasm</keyword>
<feature type="binding site" evidence="9">
    <location>
        <begin position="10"/>
        <end position="12"/>
    </location>
    <ligand>
        <name>ATP</name>
        <dbReference type="ChEBI" id="CHEBI:30616"/>
    </ligand>
</feature>
<dbReference type="EMBL" id="OCYT01000136">
    <property type="protein sequence ID" value="SON86792.1"/>
    <property type="molecule type" value="Genomic_DNA"/>
</dbReference>
<feature type="binding site" evidence="9">
    <location>
        <begin position="155"/>
        <end position="157"/>
    </location>
    <ligand>
        <name>ATP</name>
        <dbReference type="ChEBI" id="CHEBI:30616"/>
    </ligand>
</feature>
<dbReference type="InterPro" id="IPR050203">
    <property type="entry name" value="Trp-tRNA_synthetase"/>
</dbReference>
<proteinExistence type="inferred from homology"/>
<feature type="binding site" evidence="9">
    <location>
        <begin position="18"/>
        <end position="19"/>
    </location>
    <ligand>
        <name>ATP</name>
        <dbReference type="ChEBI" id="CHEBI:30616"/>
    </ligand>
</feature>
<dbReference type="FunFam" id="1.10.240.10:FF:000005">
    <property type="entry name" value="Tryptophan--tRNA ligase"/>
    <property type="match status" value="1"/>
</dbReference>
<dbReference type="Gene3D" id="2.30.29.80">
    <property type="match status" value="1"/>
</dbReference>
<comment type="subcellular location">
    <subcellularLocation>
        <location evidence="9">Cytoplasm</location>
    </subcellularLocation>
</comment>
<dbReference type="Proteomes" id="UP000234181">
    <property type="component" value="Unassembled WGS sequence"/>
</dbReference>
<dbReference type="GO" id="GO:0006436">
    <property type="term" value="P:tryptophanyl-tRNA aminoacylation"/>
    <property type="evidence" value="ECO:0007669"/>
    <property type="project" value="UniProtKB-UniRule"/>
</dbReference>
<evidence type="ECO:0000256" key="7">
    <source>
        <dbReference type="ARBA" id="ARBA00023146"/>
    </source>
</evidence>
<dbReference type="HAMAP" id="MF_00140_B">
    <property type="entry name" value="Trp_tRNA_synth_B"/>
    <property type="match status" value="1"/>
</dbReference>
<evidence type="ECO:0000256" key="5">
    <source>
        <dbReference type="ARBA" id="ARBA00022840"/>
    </source>
</evidence>
<feature type="binding site" evidence="9">
    <location>
        <begin position="202"/>
        <end position="206"/>
    </location>
    <ligand>
        <name>ATP</name>
        <dbReference type="ChEBI" id="CHEBI:30616"/>
    </ligand>
</feature>
<protein>
    <recommendedName>
        <fullName evidence="9">Tryptophan--tRNA ligase</fullName>
        <ecNumber evidence="9">6.1.1.2</ecNumber>
    </recommendedName>
    <alternativeName>
        <fullName evidence="9">Tryptophanyl-tRNA synthetase</fullName>
        <shortName evidence="9">TrpRS</shortName>
    </alternativeName>
</protein>
<evidence type="ECO:0000256" key="2">
    <source>
        <dbReference type="ARBA" id="ARBA00022490"/>
    </source>
</evidence>
<reference evidence="11" key="3">
    <citation type="submission" date="2015-04" db="EMBL/GenBank/DDBJ databases">
        <authorList>
            <person name="Harrison J.W."/>
            <person name="Aritua V."/>
            <person name="Sapp M."/>
            <person name="Smith J."/>
            <person name="Studholme D.J."/>
        </authorList>
    </citation>
    <scope>NUCLEOTIDE SEQUENCE</scope>
    <source>
        <strain evidence="11">NCPPB 1138</strain>
    </source>
</reference>
<keyword evidence="6 9" id="KW-0648">Protein biosynthesis</keyword>
<sequence>MTTRVLTGITTSGTPHLGNYVGAIRPAIQASAGADAESFYFLADLHSLIKAQDPARTQRSTLEIAATWLACGLDPDKVWFYRQSDVPETTELMWLLTCVAGKGILNRAHAYKAAVDKNRADGEDEDAGVTAGLFMYPVLMAADILIFNAHKVPVGRDQIQHIEMARDFAQRFNHVYGRDFFTLPEVVIDEQVSTLPGLDGRKMSKSYSNTIPLFAPREELRKLVYSILTDSRAPGQAKDTQGSALFQLYQAFATPQESAAFAQAFADGIGWGDAKQQLFERIDQEIAPLRTRYEALMAEPAKIEAILRAGGARLRARYATPLLAELRDAVGLRDLSSQAATAAVQASEKIALPVFKQYRERDGQFYFKLNDGAGALLLQSDGFASPRDAGQVIARLKQATQASDLQLPGVHAQVDADVILAAMDALREA</sequence>
<dbReference type="GO" id="GO:0005524">
    <property type="term" value="F:ATP binding"/>
    <property type="evidence" value="ECO:0007669"/>
    <property type="project" value="UniProtKB-UniRule"/>
</dbReference>
<dbReference type="Proteomes" id="UP000234166">
    <property type="component" value="Unassembled WGS sequence"/>
</dbReference>
<dbReference type="PANTHER" id="PTHR43766">
    <property type="entry name" value="TRYPTOPHAN--TRNA LIGASE, MITOCHONDRIAL"/>
    <property type="match status" value="1"/>
</dbReference>
<keyword evidence="16" id="KW-1185">Reference proteome</keyword>
<evidence type="ECO:0000313" key="14">
    <source>
        <dbReference type="Proteomes" id="UP000031180"/>
    </source>
</evidence>
<feature type="binding site" evidence="9">
    <location>
        <position position="195"/>
    </location>
    <ligand>
        <name>ATP</name>
        <dbReference type="ChEBI" id="CHEBI:30616"/>
    </ligand>
</feature>
<reference evidence="11" key="1">
    <citation type="journal article" date="2015" name="Front. Microbiol.">
        <title>Genome sequencing reveals a new lineage associated with lablab bean and genetic exchange between pv. and subsp.</title>
        <authorList>
            <person name="Aritua V."/>
            <person name="Harrison J."/>
            <person name="Sapp M."/>
            <person name="Buruchara R."/>
            <person name="Smith J."/>
            <person name="Studholme D.J."/>
        </authorList>
    </citation>
    <scope>NUCLEOTIDE SEQUENCE</scope>
    <source>
        <strain evidence="11">NCPPB 1138</strain>
    </source>
</reference>
<evidence type="ECO:0000313" key="12">
    <source>
        <dbReference type="EMBL" id="SON86792.1"/>
    </source>
</evidence>
<gene>
    <name evidence="9 13" type="primary">trpS</name>
    <name evidence="11" type="ORF">RN20_06905</name>
    <name evidence="12" type="ORF">XAP6984_770030</name>
    <name evidence="13" type="ORF">XAP7430_730031</name>
</gene>
<dbReference type="PRINTS" id="PR01039">
    <property type="entry name" value="TRNASYNTHTRP"/>
</dbReference>
<feature type="short sequence motif" description="'KMSKS' region" evidence="9">
    <location>
        <begin position="202"/>
        <end position="206"/>
    </location>
</feature>
<dbReference type="RefSeq" id="WP_039568540.1">
    <property type="nucleotide sequence ID" value="NZ_CP012048.1"/>
</dbReference>
<dbReference type="GO" id="GO:0004830">
    <property type="term" value="F:tryptophan-tRNA ligase activity"/>
    <property type="evidence" value="ECO:0007669"/>
    <property type="project" value="UniProtKB-UniRule"/>
</dbReference>